<evidence type="ECO:0000256" key="4">
    <source>
        <dbReference type="SAM" id="SignalP"/>
    </source>
</evidence>
<comment type="function">
    <text evidence="1">May be involved in the biogenesis of curli organelles.</text>
</comment>
<name>A0A5B8SVI6_9GAMM</name>
<evidence type="ECO:0000256" key="2">
    <source>
        <dbReference type="ARBA" id="ARBA00014031"/>
    </source>
</evidence>
<proteinExistence type="predicted"/>
<dbReference type="OrthoDB" id="1443407at2"/>
<organism evidence="5 6">
    <name type="scientific">Pistricoccus aurantiacus</name>
    <dbReference type="NCBI Taxonomy" id="1883414"/>
    <lineage>
        <taxon>Bacteria</taxon>
        <taxon>Pseudomonadati</taxon>
        <taxon>Pseudomonadota</taxon>
        <taxon>Gammaproteobacteria</taxon>
        <taxon>Oceanospirillales</taxon>
        <taxon>Halomonadaceae</taxon>
        <taxon>Pistricoccus</taxon>
    </lineage>
</organism>
<dbReference type="KEGG" id="paur:FGL86_06275"/>
<feature type="signal peptide" evidence="4">
    <location>
        <begin position="1"/>
        <end position="27"/>
    </location>
</feature>
<dbReference type="Proteomes" id="UP000321272">
    <property type="component" value="Chromosome"/>
</dbReference>
<reference evidence="5 6" key="1">
    <citation type="submission" date="2019-06" db="EMBL/GenBank/DDBJ databases">
        <title>Genome analyses of bacteria isolated from kimchi.</title>
        <authorList>
            <person name="Lee S."/>
            <person name="Ahn S."/>
            <person name="Roh S."/>
        </authorList>
    </citation>
    <scope>NUCLEOTIDE SEQUENCE [LARGE SCALE GENOMIC DNA]</scope>
    <source>
        <strain evidence="5 6">CBA4606</strain>
    </source>
</reference>
<evidence type="ECO:0000256" key="3">
    <source>
        <dbReference type="ARBA" id="ARBA00022729"/>
    </source>
</evidence>
<protein>
    <recommendedName>
        <fullName evidence="2">Curli production assembly/transport component CsgF</fullName>
    </recommendedName>
</protein>
<dbReference type="InterPro" id="IPR018893">
    <property type="entry name" value="T8SS_CsgF"/>
</dbReference>
<dbReference type="EMBL" id="CP042382">
    <property type="protein sequence ID" value="QEA38720.1"/>
    <property type="molecule type" value="Genomic_DNA"/>
</dbReference>
<gene>
    <name evidence="5" type="ORF">FGL86_06275</name>
</gene>
<sequence>MRNTTRTIGVLFSSVFFSSAFCGLASAGDLVYQPINPSFGGDPFYSAHLLQTAEIQNKHVDDGSEFDSLFEEPTLADQFAESLSGTVISGAATQLNRAIFTDGAPPSGSFALDGAMVSYKTINGRVKITIADGINTNVLDIPIPTKN</sequence>
<keyword evidence="3 4" id="KW-0732">Signal</keyword>
<evidence type="ECO:0000313" key="6">
    <source>
        <dbReference type="Proteomes" id="UP000321272"/>
    </source>
</evidence>
<dbReference type="RefSeq" id="WP_147183778.1">
    <property type="nucleotide sequence ID" value="NZ_CP042382.1"/>
</dbReference>
<accession>A0A5B8SVI6</accession>
<evidence type="ECO:0000313" key="5">
    <source>
        <dbReference type="EMBL" id="QEA38720.1"/>
    </source>
</evidence>
<feature type="chain" id="PRO_5022794348" description="Curli production assembly/transport component CsgF" evidence="4">
    <location>
        <begin position="28"/>
        <end position="147"/>
    </location>
</feature>
<dbReference type="Pfam" id="PF10614">
    <property type="entry name" value="CsgF"/>
    <property type="match status" value="1"/>
</dbReference>
<evidence type="ECO:0000256" key="1">
    <source>
        <dbReference type="ARBA" id="ARBA00003989"/>
    </source>
</evidence>
<dbReference type="AlphaFoldDB" id="A0A5B8SVI6"/>
<keyword evidence="6" id="KW-1185">Reference proteome</keyword>